<sequence length="55" mass="6258">MGRTCIKHGSDLHQISSVCSVQPSTIVAVYFDFTRCHFLFCSELISSILQYLFLD</sequence>
<accession>A0A0A9HZK7</accession>
<evidence type="ECO:0000313" key="1">
    <source>
        <dbReference type="EMBL" id="JAE39228.1"/>
    </source>
</evidence>
<reference evidence="1" key="1">
    <citation type="submission" date="2014-09" db="EMBL/GenBank/DDBJ databases">
        <authorList>
            <person name="Magalhaes I.L.F."/>
            <person name="Oliveira U."/>
            <person name="Santos F.R."/>
            <person name="Vidigal T.H.D.A."/>
            <person name="Brescovit A.D."/>
            <person name="Santos A.J."/>
        </authorList>
    </citation>
    <scope>NUCLEOTIDE SEQUENCE</scope>
    <source>
        <tissue evidence="1">Shoot tissue taken approximately 20 cm above the soil surface</tissue>
    </source>
</reference>
<dbReference type="AlphaFoldDB" id="A0A0A9HZK7"/>
<proteinExistence type="predicted"/>
<protein>
    <submittedName>
        <fullName evidence="1">Uncharacterized protein</fullName>
    </submittedName>
</protein>
<name>A0A0A9HZK7_ARUDO</name>
<dbReference type="EMBL" id="GBRH01158668">
    <property type="protein sequence ID" value="JAE39228.1"/>
    <property type="molecule type" value="Transcribed_RNA"/>
</dbReference>
<reference evidence="1" key="2">
    <citation type="journal article" date="2015" name="Data Brief">
        <title>Shoot transcriptome of the giant reed, Arundo donax.</title>
        <authorList>
            <person name="Barrero R.A."/>
            <person name="Guerrero F.D."/>
            <person name="Moolhuijzen P."/>
            <person name="Goolsby J.A."/>
            <person name="Tidwell J."/>
            <person name="Bellgard S.E."/>
            <person name="Bellgard M.I."/>
        </authorList>
    </citation>
    <scope>NUCLEOTIDE SEQUENCE</scope>
    <source>
        <tissue evidence="1">Shoot tissue taken approximately 20 cm above the soil surface</tissue>
    </source>
</reference>
<organism evidence="1">
    <name type="scientific">Arundo donax</name>
    <name type="common">Giant reed</name>
    <name type="synonym">Donax arundinaceus</name>
    <dbReference type="NCBI Taxonomy" id="35708"/>
    <lineage>
        <taxon>Eukaryota</taxon>
        <taxon>Viridiplantae</taxon>
        <taxon>Streptophyta</taxon>
        <taxon>Embryophyta</taxon>
        <taxon>Tracheophyta</taxon>
        <taxon>Spermatophyta</taxon>
        <taxon>Magnoliopsida</taxon>
        <taxon>Liliopsida</taxon>
        <taxon>Poales</taxon>
        <taxon>Poaceae</taxon>
        <taxon>PACMAD clade</taxon>
        <taxon>Arundinoideae</taxon>
        <taxon>Arundineae</taxon>
        <taxon>Arundo</taxon>
    </lineage>
</organism>